<dbReference type="InterPro" id="IPR028909">
    <property type="entry name" value="bL21-like"/>
</dbReference>
<evidence type="ECO:0000256" key="1">
    <source>
        <dbReference type="ARBA" id="ARBA00008563"/>
    </source>
</evidence>
<dbReference type="GO" id="GO:0005840">
    <property type="term" value="C:ribosome"/>
    <property type="evidence" value="ECO:0007669"/>
    <property type="project" value="UniProtKB-KW"/>
</dbReference>
<comment type="subunit">
    <text evidence="4">Part of the 50S ribosomal subunit. Contacts protein L20.</text>
</comment>
<dbReference type="Pfam" id="PF00829">
    <property type="entry name" value="Ribosomal_L21p"/>
    <property type="match status" value="1"/>
</dbReference>
<organism evidence="6 7">
    <name type="scientific">Candidatus Dojkabacteria bacterium</name>
    <dbReference type="NCBI Taxonomy" id="2099670"/>
    <lineage>
        <taxon>Bacteria</taxon>
        <taxon>Candidatus Dojkabacteria</taxon>
    </lineage>
</organism>
<dbReference type="AlphaFoldDB" id="A0A955L625"/>
<evidence type="ECO:0000313" key="6">
    <source>
        <dbReference type="EMBL" id="MCA9383692.1"/>
    </source>
</evidence>
<dbReference type="GO" id="GO:1990904">
    <property type="term" value="C:ribonucleoprotein complex"/>
    <property type="evidence" value="ECO:0007669"/>
    <property type="project" value="UniProtKB-KW"/>
</dbReference>
<dbReference type="InterPro" id="IPR036164">
    <property type="entry name" value="bL21-like_sf"/>
</dbReference>
<comment type="caution">
    <text evidence="6">The sequence shown here is derived from an EMBL/GenBank/DDBJ whole genome shotgun (WGS) entry which is preliminary data.</text>
</comment>
<dbReference type="InterPro" id="IPR001787">
    <property type="entry name" value="Ribosomal_bL21"/>
</dbReference>
<evidence type="ECO:0000256" key="4">
    <source>
        <dbReference type="HAMAP-Rule" id="MF_01363"/>
    </source>
</evidence>
<dbReference type="PANTHER" id="PTHR21349:SF0">
    <property type="entry name" value="LARGE RIBOSOMAL SUBUNIT PROTEIN BL21M"/>
    <property type="match status" value="1"/>
</dbReference>
<evidence type="ECO:0000256" key="3">
    <source>
        <dbReference type="ARBA" id="ARBA00023274"/>
    </source>
</evidence>
<dbReference type="GO" id="GO:0003735">
    <property type="term" value="F:structural constituent of ribosome"/>
    <property type="evidence" value="ECO:0007669"/>
    <property type="project" value="InterPro"/>
</dbReference>
<reference evidence="6" key="1">
    <citation type="submission" date="2020-04" db="EMBL/GenBank/DDBJ databases">
        <authorList>
            <person name="Zhang T."/>
        </authorList>
    </citation>
    <scope>NUCLEOTIDE SEQUENCE</scope>
    <source>
        <strain evidence="6">HKST-UBA14</strain>
    </source>
</reference>
<dbReference type="Proteomes" id="UP000783287">
    <property type="component" value="Unassembled WGS sequence"/>
</dbReference>
<dbReference type="GO" id="GO:0005737">
    <property type="term" value="C:cytoplasm"/>
    <property type="evidence" value="ECO:0007669"/>
    <property type="project" value="UniProtKB-ARBA"/>
</dbReference>
<comment type="similarity">
    <text evidence="1 4 5">Belongs to the bacterial ribosomal protein bL21 family.</text>
</comment>
<dbReference type="SUPFAM" id="SSF141091">
    <property type="entry name" value="L21p-like"/>
    <property type="match status" value="1"/>
</dbReference>
<gene>
    <name evidence="4 6" type="primary">rplU</name>
    <name evidence="6" type="ORF">KC909_04955</name>
</gene>
<sequence length="107" mass="12011">MANDKNFAIIKVKNNQYKVSEGEIVDMDRMDGEAGEKLTFDEVLLKSNSGKVEIGKPTIEKATVTAEIVEQTKGKKVTTSTYKAKARTRRKVGQRPKLTRIKINKIN</sequence>
<dbReference type="GO" id="GO:0019843">
    <property type="term" value="F:rRNA binding"/>
    <property type="evidence" value="ECO:0007669"/>
    <property type="project" value="UniProtKB-UniRule"/>
</dbReference>
<keyword evidence="4 5" id="KW-0699">rRNA-binding</keyword>
<evidence type="ECO:0000256" key="5">
    <source>
        <dbReference type="RuleBase" id="RU000562"/>
    </source>
</evidence>
<evidence type="ECO:0000313" key="7">
    <source>
        <dbReference type="Proteomes" id="UP000783287"/>
    </source>
</evidence>
<comment type="function">
    <text evidence="4 5">This protein binds to 23S rRNA in the presence of protein L20.</text>
</comment>
<proteinExistence type="inferred from homology"/>
<dbReference type="PANTHER" id="PTHR21349">
    <property type="entry name" value="50S RIBOSOMAL PROTEIN L21"/>
    <property type="match status" value="1"/>
</dbReference>
<keyword evidence="2 4" id="KW-0689">Ribosomal protein</keyword>
<dbReference type="NCBIfam" id="TIGR00061">
    <property type="entry name" value="L21"/>
    <property type="match status" value="1"/>
</dbReference>
<keyword evidence="3 4" id="KW-0687">Ribonucleoprotein</keyword>
<name>A0A955L625_9BACT</name>
<protein>
    <recommendedName>
        <fullName evidence="4">Large ribosomal subunit protein bL21</fullName>
    </recommendedName>
</protein>
<dbReference type="EMBL" id="JAGQLK010000114">
    <property type="protein sequence ID" value="MCA9383692.1"/>
    <property type="molecule type" value="Genomic_DNA"/>
</dbReference>
<accession>A0A955L625</accession>
<keyword evidence="4 5" id="KW-0694">RNA-binding</keyword>
<dbReference type="GO" id="GO:0006412">
    <property type="term" value="P:translation"/>
    <property type="evidence" value="ECO:0007669"/>
    <property type="project" value="UniProtKB-UniRule"/>
</dbReference>
<reference evidence="6" key="2">
    <citation type="journal article" date="2021" name="Microbiome">
        <title>Successional dynamics and alternative stable states in a saline activated sludge microbial community over 9 years.</title>
        <authorList>
            <person name="Wang Y."/>
            <person name="Ye J."/>
            <person name="Ju F."/>
            <person name="Liu L."/>
            <person name="Boyd J.A."/>
            <person name="Deng Y."/>
            <person name="Parks D.H."/>
            <person name="Jiang X."/>
            <person name="Yin X."/>
            <person name="Woodcroft B.J."/>
            <person name="Tyson G.W."/>
            <person name="Hugenholtz P."/>
            <person name="Polz M.F."/>
            <person name="Zhang T."/>
        </authorList>
    </citation>
    <scope>NUCLEOTIDE SEQUENCE</scope>
    <source>
        <strain evidence="6">HKST-UBA14</strain>
    </source>
</reference>
<dbReference type="HAMAP" id="MF_01363">
    <property type="entry name" value="Ribosomal_bL21"/>
    <property type="match status" value="1"/>
</dbReference>
<evidence type="ECO:0000256" key="2">
    <source>
        <dbReference type="ARBA" id="ARBA00022980"/>
    </source>
</evidence>